<evidence type="ECO:0008006" key="4">
    <source>
        <dbReference type="Google" id="ProtNLM"/>
    </source>
</evidence>
<dbReference type="Pfam" id="PF20044">
    <property type="entry name" value="DUF6446"/>
    <property type="match status" value="1"/>
</dbReference>
<keyword evidence="1" id="KW-1133">Transmembrane helix</keyword>
<dbReference type="Proteomes" id="UP000316225">
    <property type="component" value="Unassembled WGS sequence"/>
</dbReference>
<accession>A0A562NRW2</accession>
<evidence type="ECO:0000313" key="2">
    <source>
        <dbReference type="EMBL" id="TWI34934.1"/>
    </source>
</evidence>
<organism evidence="2 3">
    <name type="scientific">Paracoccus sulfuroxidans</name>
    <dbReference type="NCBI Taxonomy" id="384678"/>
    <lineage>
        <taxon>Bacteria</taxon>
        <taxon>Pseudomonadati</taxon>
        <taxon>Pseudomonadota</taxon>
        <taxon>Alphaproteobacteria</taxon>
        <taxon>Rhodobacterales</taxon>
        <taxon>Paracoccaceae</taxon>
        <taxon>Paracoccus</taxon>
    </lineage>
</organism>
<name>A0A562NRW2_9RHOB</name>
<evidence type="ECO:0000313" key="3">
    <source>
        <dbReference type="Proteomes" id="UP000316225"/>
    </source>
</evidence>
<dbReference type="OrthoDB" id="7819947at2"/>
<evidence type="ECO:0000256" key="1">
    <source>
        <dbReference type="SAM" id="Phobius"/>
    </source>
</evidence>
<proteinExistence type="predicted"/>
<reference evidence="2 3" key="1">
    <citation type="journal article" date="2015" name="Stand. Genomic Sci.">
        <title>Genomic Encyclopedia of Bacterial and Archaeal Type Strains, Phase III: the genomes of soil and plant-associated and newly described type strains.</title>
        <authorList>
            <person name="Whitman W.B."/>
            <person name="Woyke T."/>
            <person name="Klenk H.P."/>
            <person name="Zhou Y."/>
            <person name="Lilburn T.G."/>
            <person name="Beck B.J."/>
            <person name="De Vos P."/>
            <person name="Vandamme P."/>
            <person name="Eisen J.A."/>
            <person name="Garrity G."/>
            <person name="Hugenholtz P."/>
            <person name="Kyrpides N.C."/>
        </authorList>
    </citation>
    <scope>NUCLEOTIDE SEQUENCE [LARGE SCALE GENOMIC DNA]</scope>
    <source>
        <strain evidence="2 3">CGMCC 1.5364</strain>
    </source>
</reference>
<keyword evidence="1" id="KW-0812">Transmembrane</keyword>
<dbReference type="EMBL" id="VLKU01000004">
    <property type="protein sequence ID" value="TWI34934.1"/>
    <property type="molecule type" value="Genomic_DNA"/>
</dbReference>
<keyword evidence="3" id="KW-1185">Reference proteome</keyword>
<protein>
    <recommendedName>
        <fullName evidence="4">Histidine kinase</fullName>
    </recommendedName>
</protein>
<dbReference type="AlphaFoldDB" id="A0A562NRW2"/>
<dbReference type="InterPro" id="IPR045616">
    <property type="entry name" value="DUF6446"/>
</dbReference>
<sequence length="157" mass="17529">MSGKIIAIFFALLILIVGGGMYYLQVYYYYREVTDAPAVLELAGPEGQPVQIPVRDYQGIYSVSSPLANRACFTTDPATAQTATLYEKPTPLIPPRWFDCFDVGQLSDDIDAGLAKTYLVHKDIAPKIDAVLAIYPDGRAFEWRQTNEEAEEKRTID</sequence>
<keyword evidence="1" id="KW-0472">Membrane</keyword>
<comment type="caution">
    <text evidence="2">The sequence shown here is derived from an EMBL/GenBank/DDBJ whole genome shotgun (WGS) entry which is preliminary data.</text>
</comment>
<feature type="transmembrane region" description="Helical" evidence="1">
    <location>
        <begin position="6"/>
        <end position="24"/>
    </location>
</feature>
<gene>
    <name evidence="2" type="ORF">IQ24_01443</name>
</gene>
<dbReference type="RefSeq" id="WP_145397145.1">
    <property type="nucleotide sequence ID" value="NZ_VLKU01000004.1"/>
</dbReference>